<feature type="region of interest" description="Disordered" evidence="1">
    <location>
        <begin position="80"/>
        <end position="104"/>
    </location>
</feature>
<dbReference type="EMBL" id="CP063410">
    <property type="protein sequence ID" value="QSZ35712.1"/>
    <property type="molecule type" value="Genomic_DNA"/>
</dbReference>
<keyword evidence="3" id="KW-1185">Reference proteome</keyword>
<gene>
    <name evidence="2" type="ORF">DSL72_006834</name>
</gene>
<reference evidence="2" key="1">
    <citation type="submission" date="2020-10" db="EMBL/GenBank/DDBJ databases">
        <title>Genome Sequence of Monilinia vaccinii-corymbosi Sheds Light on Mummy Berry Disease Infection of Blueberry and Mating Type.</title>
        <authorList>
            <person name="Yow A.G."/>
            <person name="Zhang Y."/>
            <person name="Bansal K."/>
            <person name="Eacker S.M."/>
            <person name="Sullivan S."/>
            <person name="Liachko I."/>
            <person name="Cubeta M.A."/>
            <person name="Rollins J.A."/>
            <person name="Ashrafi H."/>
        </authorList>
    </citation>
    <scope>NUCLEOTIDE SEQUENCE</scope>
    <source>
        <strain evidence="2">RL-1</strain>
    </source>
</reference>
<name>A0A8A3PK36_9HELO</name>
<protein>
    <submittedName>
        <fullName evidence="2">Uncharacterized protein</fullName>
    </submittedName>
</protein>
<sequence>MSPAAPVKALSAVVLQHRGRECRATIKLVPRVEKFNAQQKIGCICGISDRTMDWVQCKKSSEGGYFATTDETAGKTIELRESEQERGDFEREARGLKSNQKQLEQQSPEYLLAQSDKEIMKLRNELKERKDLSRFTKLGITSHEVFSEDTIERVGDIFDMVEQLSCKNDPVVMLPRLNQYQELYNIMIGDETNEVSVVSSCIQPAVYVYNKERLIDEAKTSVLSPASRNFLRHSGRLMSGFAPSIKAVVMIRKPDGLSEGLQERNQISAV</sequence>
<evidence type="ECO:0000313" key="2">
    <source>
        <dbReference type="EMBL" id="QSZ35712.1"/>
    </source>
</evidence>
<proteinExistence type="predicted"/>
<dbReference type="OrthoDB" id="303107at2759"/>
<evidence type="ECO:0000313" key="3">
    <source>
        <dbReference type="Proteomes" id="UP000672032"/>
    </source>
</evidence>
<accession>A0A8A3PK36</accession>
<feature type="compositionally biased region" description="Basic and acidic residues" evidence="1">
    <location>
        <begin position="80"/>
        <end position="95"/>
    </location>
</feature>
<organism evidence="2 3">
    <name type="scientific">Monilinia vaccinii-corymbosi</name>
    <dbReference type="NCBI Taxonomy" id="61207"/>
    <lineage>
        <taxon>Eukaryota</taxon>
        <taxon>Fungi</taxon>
        <taxon>Dikarya</taxon>
        <taxon>Ascomycota</taxon>
        <taxon>Pezizomycotina</taxon>
        <taxon>Leotiomycetes</taxon>
        <taxon>Helotiales</taxon>
        <taxon>Sclerotiniaceae</taxon>
        <taxon>Monilinia</taxon>
    </lineage>
</organism>
<dbReference type="Proteomes" id="UP000672032">
    <property type="component" value="Chromosome 6"/>
</dbReference>
<dbReference type="AlphaFoldDB" id="A0A8A3PK36"/>
<evidence type="ECO:0000256" key="1">
    <source>
        <dbReference type="SAM" id="MobiDB-lite"/>
    </source>
</evidence>